<dbReference type="GO" id="GO:0006269">
    <property type="term" value="P:DNA replication, synthesis of primer"/>
    <property type="evidence" value="ECO:0007669"/>
    <property type="project" value="TreeGrafter"/>
</dbReference>
<dbReference type="InterPro" id="IPR034154">
    <property type="entry name" value="TOPRIM_DnaG/twinkle"/>
</dbReference>
<dbReference type="Pfam" id="PF01807">
    <property type="entry name" value="Zn_ribbon_DnaG"/>
    <property type="match status" value="1"/>
</dbReference>
<protein>
    <submittedName>
        <fullName evidence="5">DNA primase</fullName>
    </submittedName>
</protein>
<keyword evidence="6" id="KW-1185">Reference proteome</keyword>
<dbReference type="PANTHER" id="PTHR30313:SF2">
    <property type="entry name" value="DNA PRIMASE"/>
    <property type="match status" value="1"/>
</dbReference>
<evidence type="ECO:0000256" key="2">
    <source>
        <dbReference type="ARBA" id="ARBA00022771"/>
    </source>
</evidence>
<evidence type="ECO:0000313" key="6">
    <source>
        <dbReference type="Proteomes" id="UP000524404"/>
    </source>
</evidence>
<dbReference type="PANTHER" id="PTHR30313">
    <property type="entry name" value="DNA PRIMASE"/>
    <property type="match status" value="1"/>
</dbReference>
<name>A0A841EQE5_9BACT</name>
<dbReference type="GO" id="GO:0003677">
    <property type="term" value="F:DNA binding"/>
    <property type="evidence" value="ECO:0007669"/>
    <property type="project" value="InterPro"/>
</dbReference>
<dbReference type="Proteomes" id="UP000524404">
    <property type="component" value="Unassembled WGS sequence"/>
</dbReference>
<gene>
    <name evidence="5" type="ORF">HNP25_003807</name>
</gene>
<dbReference type="GO" id="GO:0005737">
    <property type="term" value="C:cytoplasm"/>
    <property type="evidence" value="ECO:0007669"/>
    <property type="project" value="TreeGrafter"/>
</dbReference>
<dbReference type="EMBL" id="JACHKT010000036">
    <property type="protein sequence ID" value="MBB6005136.1"/>
    <property type="molecule type" value="Genomic_DNA"/>
</dbReference>
<feature type="domain" description="Zinc finger CHC2-type" evidence="4">
    <location>
        <begin position="38"/>
        <end position="84"/>
    </location>
</feature>
<evidence type="ECO:0000256" key="1">
    <source>
        <dbReference type="ARBA" id="ARBA00022723"/>
    </source>
</evidence>
<comment type="caution">
    <text evidence="5">The sequence shown here is derived from an EMBL/GenBank/DDBJ whole genome shotgun (WGS) entry which is preliminary data.</text>
</comment>
<keyword evidence="1" id="KW-0479">Metal-binding</keyword>
<keyword evidence="2" id="KW-0863">Zinc-finger</keyword>
<dbReference type="GO" id="GO:0008270">
    <property type="term" value="F:zinc ion binding"/>
    <property type="evidence" value="ECO:0007669"/>
    <property type="project" value="UniProtKB-KW"/>
</dbReference>
<dbReference type="InterPro" id="IPR002694">
    <property type="entry name" value="Znf_CHC2"/>
</dbReference>
<dbReference type="SUPFAM" id="SSF57783">
    <property type="entry name" value="Zinc beta-ribbon"/>
    <property type="match status" value="1"/>
</dbReference>
<dbReference type="Gene3D" id="3.40.1360.10">
    <property type="match status" value="1"/>
</dbReference>
<evidence type="ECO:0000313" key="5">
    <source>
        <dbReference type="EMBL" id="MBB6005136.1"/>
    </source>
</evidence>
<dbReference type="GO" id="GO:0003899">
    <property type="term" value="F:DNA-directed RNA polymerase activity"/>
    <property type="evidence" value="ECO:0007669"/>
    <property type="project" value="InterPro"/>
</dbReference>
<dbReference type="SMART" id="SM00400">
    <property type="entry name" value="ZnF_CHCC"/>
    <property type="match status" value="1"/>
</dbReference>
<dbReference type="Gene3D" id="3.90.580.10">
    <property type="entry name" value="Zinc finger, CHC2-type domain"/>
    <property type="match status" value="1"/>
</dbReference>
<dbReference type="RefSeq" id="WP_184136683.1">
    <property type="nucleotide sequence ID" value="NZ_JACHKT010000036.1"/>
</dbReference>
<dbReference type="Pfam" id="PF13155">
    <property type="entry name" value="Toprim_2"/>
    <property type="match status" value="1"/>
</dbReference>
<dbReference type="CDD" id="cd01029">
    <property type="entry name" value="TOPRIM_primases"/>
    <property type="match status" value="1"/>
</dbReference>
<dbReference type="InterPro" id="IPR050219">
    <property type="entry name" value="DnaG_primase"/>
</dbReference>
<keyword evidence="3" id="KW-0862">Zinc</keyword>
<sequence>MEISDLKQIQIIDYLQNLGLEPVKSSGKELVYYSPKTNENTPSFFVNPSKNVFFDYSSNESGDIIRLVQYLEGFDFTTACKHLETIGNGSIFQCAENSFSFCRKSPENNTNTISINTVKPLQANSLISYCESRKIPFQIAYKYLKEVHYTNNNKSYYSLGFINDRGGFELRNQHFKGCTTPKGITTFEVPESRDVYLFEGFFDLLSAFVHFGTSKPSNTVIVLNSIVNIEKAKERLKEAEKIHCFLDRDVQGMKSVKKLSESFQVIDRSKIYEGFKDFNEYISA</sequence>
<evidence type="ECO:0000256" key="3">
    <source>
        <dbReference type="ARBA" id="ARBA00022833"/>
    </source>
</evidence>
<reference evidence="5 6" key="1">
    <citation type="submission" date="2020-08" db="EMBL/GenBank/DDBJ databases">
        <title>Functional genomics of gut bacteria from endangered species of beetles.</title>
        <authorList>
            <person name="Carlos-Shanley C."/>
        </authorList>
    </citation>
    <scope>NUCLEOTIDE SEQUENCE [LARGE SCALE GENOMIC DNA]</scope>
    <source>
        <strain evidence="5 6">S00070</strain>
    </source>
</reference>
<proteinExistence type="predicted"/>
<organism evidence="5 6">
    <name type="scientific">Arcicella rosea</name>
    <dbReference type="NCBI Taxonomy" id="502909"/>
    <lineage>
        <taxon>Bacteria</taxon>
        <taxon>Pseudomonadati</taxon>
        <taxon>Bacteroidota</taxon>
        <taxon>Cytophagia</taxon>
        <taxon>Cytophagales</taxon>
        <taxon>Flectobacillaceae</taxon>
        <taxon>Arcicella</taxon>
    </lineage>
</organism>
<evidence type="ECO:0000259" key="4">
    <source>
        <dbReference type="SMART" id="SM00400"/>
    </source>
</evidence>
<dbReference type="AlphaFoldDB" id="A0A841EQE5"/>
<dbReference type="InterPro" id="IPR036977">
    <property type="entry name" value="DNA_primase_Znf_CHC2"/>
</dbReference>
<accession>A0A841EQE5</accession>